<evidence type="ECO:0000256" key="1">
    <source>
        <dbReference type="SAM" id="Phobius"/>
    </source>
</evidence>
<gene>
    <name evidence="2" type="ORF">UFOPK4345_00180</name>
</gene>
<protein>
    <submittedName>
        <fullName evidence="2">Unannotated protein</fullName>
    </submittedName>
</protein>
<feature type="transmembrane region" description="Helical" evidence="1">
    <location>
        <begin position="26"/>
        <end position="46"/>
    </location>
</feature>
<keyword evidence="1" id="KW-1133">Transmembrane helix</keyword>
<reference evidence="2" key="1">
    <citation type="submission" date="2020-05" db="EMBL/GenBank/DDBJ databases">
        <authorList>
            <person name="Chiriac C."/>
            <person name="Salcher M."/>
            <person name="Ghai R."/>
            <person name="Kavagutti S V."/>
        </authorList>
    </citation>
    <scope>NUCLEOTIDE SEQUENCE</scope>
</reference>
<keyword evidence="1" id="KW-0812">Transmembrane</keyword>
<dbReference type="EMBL" id="CAFBQV010000013">
    <property type="protein sequence ID" value="CAB5059440.1"/>
    <property type="molecule type" value="Genomic_DNA"/>
</dbReference>
<sequence length="49" mass="5187">MCAGNIAALVRPPKNRRDANDLTKAPILRSLIMATIGGIAALWSLVSLL</sequence>
<evidence type="ECO:0000313" key="2">
    <source>
        <dbReference type="EMBL" id="CAB5059440.1"/>
    </source>
</evidence>
<accession>A0A6J7U276</accession>
<proteinExistence type="predicted"/>
<keyword evidence="1" id="KW-0472">Membrane</keyword>
<name>A0A6J7U276_9ZZZZ</name>
<dbReference type="AlphaFoldDB" id="A0A6J7U276"/>
<organism evidence="2">
    <name type="scientific">freshwater metagenome</name>
    <dbReference type="NCBI Taxonomy" id="449393"/>
    <lineage>
        <taxon>unclassified sequences</taxon>
        <taxon>metagenomes</taxon>
        <taxon>ecological metagenomes</taxon>
    </lineage>
</organism>